<evidence type="ECO:0000259" key="2">
    <source>
        <dbReference type="Pfam" id="PF13386"/>
    </source>
</evidence>
<feature type="transmembrane region" description="Helical" evidence="1">
    <location>
        <begin position="194"/>
        <end position="216"/>
    </location>
</feature>
<dbReference type="AlphaFoldDB" id="A0A1H6JWB6"/>
<evidence type="ECO:0000256" key="1">
    <source>
        <dbReference type="SAM" id="Phobius"/>
    </source>
</evidence>
<organism evidence="3 4">
    <name type="scientific">Paenimyroides marinum</name>
    <dbReference type="NCBI Taxonomy" id="1159016"/>
    <lineage>
        <taxon>Bacteria</taxon>
        <taxon>Pseudomonadati</taxon>
        <taxon>Bacteroidota</taxon>
        <taxon>Flavobacteriia</taxon>
        <taxon>Flavobacteriales</taxon>
        <taxon>Flavobacteriaceae</taxon>
        <taxon>Paenimyroides</taxon>
    </lineage>
</organism>
<keyword evidence="4" id="KW-1185">Reference proteome</keyword>
<dbReference type="EMBL" id="FNXE01000007">
    <property type="protein sequence ID" value="SEH66897.1"/>
    <property type="molecule type" value="Genomic_DNA"/>
</dbReference>
<dbReference type="OrthoDB" id="594443at2"/>
<dbReference type="RefSeq" id="WP_091096534.1">
    <property type="nucleotide sequence ID" value="NZ_FNXE01000007.1"/>
</dbReference>
<feature type="transmembrane region" description="Helical" evidence="1">
    <location>
        <begin position="158"/>
        <end position="182"/>
    </location>
</feature>
<dbReference type="InterPro" id="IPR039447">
    <property type="entry name" value="UreH-like_TM_dom"/>
</dbReference>
<dbReference type="Pfam" id="PF13386">
    <property type="entry name" value="DsbD_2"/>
    <property type="match status" value="1"/>
</dbReference>
<protein>
    <recommendedName>
        <fullName evidence="2">Urease accessory protein UreH-like transmembrane domain-containing protein</fullName>
    </recommendedName>
</protein>
<dbReference type="Proteomes" id="UP000199634">
    <property type="component" value="Unassembled WGS sequence"/>
</dbReference>
<feature type="transmembrane region" description="Helical" evidence="1">
    <location>
        <begin position="6"/>
        <end position="28"/>
    </location>
</feature>
<proteinExistence type="predicted"/>
<keyword evidence="1" id="KW-0472">Membrane</keyword>
<sequence>MIIPLLLGLFSSLHCVGMCGPIVLALPVHNLTIEQRTLRIIAYHLGRIGMYALLGAFFGTVGKGLFIAGFQQNISILLGVLLILFVLFFKERYLQNTLIFNSKWYFKFKSLFNIVIKKRTLGSFVVLGLLNGLLPCAMIYTALFGATATQGTLQGSLFMFWYGLGTIPLLTVIAWAGQWATATHKKTFKKLTSVFLVLTGILLIIRGSGIEIPYIAPSTLQLFISGNPQCF</sequence>
<gene>
    <name evidence="3" type="ORF">SAMN02927937_00778</name>
</gene>
<accession>A0A1H6JWB6</accession>
<feature type="transmembrane region" description="Helical" evidence="1">
    <location>
        <begin position="40"/>
        <end position="59"/>
    </location>
</feature>
<feature type="transmembrane region" description="Helical" evidence="1">
    <location>
        <begin position="65"/>
        <end position="89"/>
    </location>
</feature>
<keyword evidence="1" id="KW-0812">Transmembrane</keyword>
<feature type="domain" description="Urease accessory protein UreH-like transmembrane" evidence="2">
    <location>
        <begin position="5"/>
        <end position="202"/>
    </location>
</feature>
<keyword evidence="1" id="KW-1133">Transmembrane helix</keyword>
<evidence type="ECO:0000313" key="3">
    <source>
        <dbReference type="EMBL" id="SEH66897.1"/>
    </source>
</evidence>
<name>A0A1H6JWB6_9FLAO</name>
<dbReference type="PANTHER" id="PTHR42208">
    <property type="entry name" value="HEAVY METAL TRANSPORTER-RELATED"/>
    <property type="match status" value="1"/>
</dbReference>
<evidence type="ECO:0000313" key="4">
    <source>
        <dbReference type="Proteomes" id="UP000199634"/>
    </source>
</evidence>
<dbReference type="STRING" id="1159016.SAMN02927937_00778"/>
<reference evidence="3 4" key="1">
    <citation type="submission" date="2016-10" db="EMBL/GenBank/DDBJ databases">
        <authorList>
            <person name="de Groot N.N."/>
        </authorList>
    </citation>
    <scope>NUCLEOTIDE SEQUENCE [LARGE SCALE GENOMIC DNA]</scope>
    <source>
        <strain evidence="3 4">CGMCC 1.10825</strain>
    </source>
</reference>
<dbReference type="PANTHER" id="PTHR42208:SF1">
    <property type="entry name" value="HEAVY METAL TRANSPORTER"/>
    <property type="match status" value="1"/>
</dbReference>
<feature type="transmembrane region" description="Helical" evidence="1">
    <location>
        <begin position="124"/>
        <end position="146"/>
    </location>
</feature>